<dbReference type="PANTHER" id="PTHR14428">
    <property type="entry name" value="NUCLEOLAR COMPLEX PROTEIN 3"/>
    <property type="match status" value="1"/>
</dbReference>
<accession>A0A0X8HW15</accession>
<evidence type="ECO:0000259" key="9">
    <source>
        <dbReference type="Pfam" id="PF07540"/>
    </source>
</evidence>
<dbReference type="InterPro" id="IPR016024">
    <property type="entry name" value="ARM-type_fold"/>
</dbReference>
<dbReference type="EMBL" id="CP014248">
    <property type="protein sequence ID" value="AMD22766.1"/>
    <property type="molecule type" value="Genomic_DNA"/>
</dbReference>
<dbReference type="Proteomes" id="UP000243052">
    <property type="component" value="Chromosome viii"/>
</dbReference>
<dbReference type="RefSeq" id="XP_017989762.1">
    <property type="nucleotide sequence ID" value="XM_018133966.1"/>
</dbReference>
<keyword evidence="4" id="KW-0539">Nucleus</keyword>
<dbReference type="Pfam" id="PF03914">
    <property type="entry name" value="CBF"/>
    <property type="match status" value="1"/>
</dbReference>
<feature type="compositionally biased region" description="Basic and acidic residues" evidence="7">
    <location>
        <begin position="11"/>
        <end position="23"/>
    </location>
</feature>
<dbReference type="GO" id="GO:0003682">
    <property type="term" value="F:chromatin binding"/>
    <property type="evidence" value="ECO:0007669"/>
    <property type="project" value="TreeGrafter"/>
</dbReference>
<sequence length="660" mass="75064">MAVRKRSQKSIQDRTAKRRKEEDALLQNGLFHKDVSEFDIGDEMPSLSSKTWENEEQDYELKPRNMKNDEKDFVEGLPIKVNGKVERKVREVKRPAKPEEDSSSEEEEEDQKDEDSEDVESSHDYHFDTEEKIIEMKELIAELVANITEEPEEHTAALSRLRKMALSKNSNTSKFSILALVTVWKSIIPGYKIRPLSEIEKKEKVSKEVAKLRAFEQNLVLNYKHYVDHIGKLARAANNQSPIEVSLGNVAATAATELAENFPQFNFRSDVLLIIIRRVCKPNPKNDPIFLKAVKVLETLLNDDDEGNVSLEVIRLLSRTLKSRKYNVDESVLNVLLNLDILNDYNPNTATDEPARIKIKKKNRVHLSKKERKARKEMKIIGEEMRKAEQAVSAEERERNQAEILKSLLALYLNILKSNEPRLIGSVLEGLSKFGHMANLDLLGDFLTVMKEMIADANIDQLSSDEVRKILLCIVTAFSLVSSHNHMKVHIDLSSFVNVLYAILPYVALDADIEFSYKTLRLADPLNNELVKPSVNVSTKAELLLKSLDHVFFRSRSGTNQRATAFTKRLYMTMQNTPEKTSIAILKFLDKLMSKYPEIGGMYSTEDVIGNGNFYMEADDPARSNPEAATIWESALLSKHYCPTVVKGVRALITRSKGLK</sequence>
<feature type="region of interest" description="Disordered" evidence="7">
    <location>
        <begin position="90"/>
        <end position="124"/>
    </location>
</feature>
<dbReference type="InterPro" id="IPR005612">
    <property type="entry name" value="CCAAT-binding_factor"/>
</dbReference>
<keyword evidence="11" id="KW-1185">Reference proteome</keyword>
<evidence type="ECO:0000256" key="2">
    <source>
        <dbReference type="ARBA" id="ARBA00007797"/>
    </source>
</evidence>
<evidence type="ECO:0000256" key="3">
    <source>
        <dbReference type="ARBA" id="ARBA00023054"/>
    </source>
</evidence>
<evidence type="ECO:0000259" key="8">
    <source>
        <dbReference type="Pfam" id="PF03914"/>
    </source>
</evidence>
<feature type="compositionally biased region" description="Acidic residues" evidence="7">
    <location>
        <begin position="101"/>
        <end position="119"/>
    </location>
</feature>
<feature type="domain" description="CCAAT-binding factor" evidence="8">
    <location>
        <begin position="471"/>
        <end position="647"/>
    </location>
</feature>
<dbReference type="GO" id="GO:0042254">
    <property type="term" value="P:ribosome biogenesis"/>
    <property type="evidence" value="ECO:0007669"/>
    <property type="project" value="UniProtKB-KW"/>
</dbReference>
<evidence type="ECO:0000256" key="5">
    <source>
        <dbReference type="PIRNR" id="PIRNR028977"/>
    </source>
</evidence>
<dbReference type="AlphaFoldDB" id="A0A0X8HW15"/>
<evidence type="ECO:0000256" key="4">
    <source>
        <dbReference type="ARBA" id="ARBA00023242"/>
    </source>
</evidence>
<evidence type="ECO:0000256" key="1">
    <source>
        <dbReference type="ARBA" id="ARBA00004604"/>
    </source>
</evidence>
<dbReference type="InterPro" id="IPR011501">
    <property type="entry name" value="Noc3_N"/>
</dbReference>
<evidence type="ECO:0000256" key="7">
    <source>
        <dbReference type="SAM" id="MobiDB-lite"/>
    </source>
</evidence>
<feature type="compositionally biased region" description="Basic and acidic residues" evidence="7">
    <location>
        <begin position="90"/>
        <end position="100"/>
    </location>
</feature>
<dbReference type="PIRSF" id="PIRSF028977">
    <property type="entry name" value="Nucleolar_complex_p3"/>
    <property type="match status" value="1"/>
</dbReference>
<dbReference type="STRING" id="45286.A0A0X8HW15"/>
<reference evidence="10 11" key="1">
    <citation type="submission" date="2016-01" db="EMBL/GenBank/DDBJ databases">
        <title>Genome sequence of the yeast Holleya sinecauda.</title>
        <authorList>
            <person name="Dietrich F.S."/>
        </authorList>
    </citation>
    <scope>NUCLEOTIDE SEQUENCE [LARGE SCALE GENOMIC DNA]</scope>
    <source>
        <strain evidence="10 11">ATCC 58844</strain>
    </source>
</reference>
<comment type="similarity">
    <text evidence="2 5">Belongs to the CBF/MAK21 family.</text>
</comment>
<evidence type="ECO:0000256" key="6">
    <source>
        <dbReference type="SAM" id="Coils"/>
    </source>
</evidence>
<dbReference type="OrthoDB" id="10263597at2759"/>
<dbReference type="InterPro" id="IPR016903">
    <property type="entry name" value="Nucleolar_cplx-assoc_3"/>
</dbReference>
<protein>
    <recommendedName>
        <fullName evidence="5">Nucleolar complex-associated protein 3</fullName>
    </recommendedName>
</protein>
<dbReference type="GO" id="GO:0005730">
    <property type="term" value="C:nucleolus"/>
    <property type="evidence" value="ECO:0007669"/>
    <property type="project" value="UniProtKB-SubCell"/>
</dbReference>
<dbReference type="PANTHER" id="PTHR14428:SF5">
    <property type="entry name" value="NUCLEOLAR COMPLEX PROTEIN 3 HOMOLOG"/>
    <property type="match status" value="1"/>
</dbReference>
<comment type="subcellular location">
    <subcellularLocation>
        <location evidence="1 5">Nucleus</location>
        <location evidence="1 5">Nucleolus</location>
    </subcellularLocation>
</comment>
<feature type="coiled-coil region" evidence="6">
    <location>
        <begin position="371"/>
        <end position="405"/>
    </location>
</feature>
<comment type="function">
    <text evidence="5">Required for synthesis of 60S ribosomal subunits and the transport of pre-ribosomes from the nucleoplasm to the cytoplasm.</text>
</comment>
<dbReference type="SUPFAM" id="SSF48371">
    <property type="entry name" value="ARM repeat"/>
    <property type="match status" value="1"/>
</dbReference>
<evidence type="ECO:0000313" key="10">
    <source>
        <dbReference type="EMBL" id="AMD22766.1"/>
    </source>
</evidence>
<feature type="region of interest" description="Disordered" evidence="7">
    <location>
        <begin position="1"/>
        <end position="78"/>
    </location>
</feature>
<feature type="domain" description="Nucleolar complex-associated protein 3 N-terminal" evidence="9">
    <location>
        <begin position="136"/>
        <end position="226"/>
    </location>
</feature>
<dbReference type="Pfam" id="PF07540">
    <property type="entry name" value="NOC3p"/>
    <property type="match status" value="1"/>
</dbReference>
<proteinExistence type="inferred from homology"/>
<organism evidence="10 11">
    <name type="scientific">Eremothecium sinecaudum</name>
    <dbReference type="NCBI Taxonomy" id="45286"/>
    <lineage>
        <taxon>Eukaryota</taxon>
        <taxon>Fungi</taxon>
        <taxon>Dikarya</taxon>
        <taxon>Ascomycota</taxon>
        <taxon>Saccharomycotina</taxon>
        <taxon>Saccharomycetes</taxon>
        <taxon>Saccharomycetales</taxon>
        <taxon>Saccharomycetaceae</taxon>
        <taxon>Eremothecium</taxon>
    </lineage>
</organism>
<dbReference type="GO" id="GO:0006270">
    <property type="term" value="P:DNA replication initiation"/>
    <property type="evidence" value="ECO:0007669"/>
    <property type="project" value="TreeGrafter"/>
</dbReference>
<feature type="compositionally biased region" description="Basic and acidic residues" evidence="7">
    <location>
        <begin position="59"/>
        <end position="74"/>
    </location>
</feature>
<keyword evidence="5" id="KW-0690">Ribosome biogenesis</keyword>
<gene>
    <name evidence="10" type="ORF">AW171_hschr84820</name>
</gene>
<name>A0A0X8HW15_9SACH</name>
<keyword evidence="3 6" id="KW-0175">Coiled coil</keyword>
<dbReference type="GeneID" id="28726130"/>
<evidence type="ECO:0000313" key="11">
    <source>
        <dbReference type="Proteomes" id="UP000243052"/>
    </source>
</evidence>